<evidence type="ECO:0000313" key="3">
    <source>
        <dbReference type="Proteomes" id="UP000233837"/>
    </source>
</evidence>
<protein>
    <submittedName>
        <fullName evidence="2">Uncharacterized protein</fullName>
    </submittedName>
</protein>
<keyword evidence="3" id="KW-1185">Reference proteome</keyword>
<feature type="region of interest" description="Disordered" evidence="1">
    <location>
        <begin position="1"/>
        <end position="66"/>
    </location>
</feature>
<gene>
    <name evidence="2" type="ORF">MA16_Dca009938</name>
</gene>
<sequence>MSVEMEPKWSGCTGPVKGAGAPGRSGRSPGLARTGLSHKRAGLDGASTREECERGEGCANKGFGAD</sequence>
<evidence type="ECO:0000256" key="1">
    <source>
        <dbReference type="SAM" id="MobiDB-lite"/>
    </source>
</evidence>
<organism evidence="2 3">
    <name type="scientific">Dendrobium catenatum</name>
    <dbReference type="NCBI Taxonomy" id="906689"/>
    <lineage>
        <taxon>Eukaryota</taxon>
        <taxon>Viridiplantae</taxon>
        <taxon>Streptophyta</taxon>
        <taxon>Embryophyta</taxon>
        <taxon>Tracheophyta</taxon>
        <taxon>Spermatophyta</taxon>
        <taxon>Magnoliopsida</taxon>
        <taxon>Liliopsida</taxon>
        <taxon>Asparagales</taxon>
        <taxon>Orchidaceae</taxon>
        <taxon>Epidendroideae</taxon>
        <taxon>Malaxideae</taxon>
        <taxon>Dendrobiinae</taxon>
        <taxon>Dendrobium</taxon>
    </lineage>
</organism>
<name>A0A2I0WD95_9ASPA</name>
<feature type="compositionally biased region" description="Basic and acidic residues" evidence="1">
    <location>
        <begin position="47"/>
        <end position="56"/>
    </location>
</feature>
<reference evidence="2 3" key="2">
    <citation type="journal article" date="2017" name="Nature">
        <title>The Apostasia genome and the evolution of orchids.</title>
        <authorList>
            <person name="Zhang G.Q."/>
            <person name="Liu K.W."/>
            <person name="Li Z."/>
            <person name="Lohaus R."/>
            <person name="Hsiao Y.Y."/>
            <person name="Niu S.C."/>
            <person name="Wang J.Y."/>
            <person name="Lin Y.C."/>
            <person name="Xu Q."/>
            <person name="Chen L.J."/>
            <person name="Yoshida K."/>
            <person name="Fujiwara S."/>
            <person name="Wang Z.W."/>
            <person name="Zhang Y.Q."/>
            <person name="Mitsuda N."/>
            <person name="Wang M."/>
            <person name="Liu G.H."/>
            <person name="Pecoraro L."/>
            <person name="Huang H.X."/>
            <person name="Xiao X.J."/>
            <person name="Lin M."/>
            <person name="Wu X.Y."/>
            <person name="Wu W.L."/>
            <person name="Chen Y.Y."/>
            <person name="Chang S.B."/>
            <person name="Sakamoto S."/>
            <person name="Ohme-Takagi M."/>
            <person name="Yagi M."/>
            <person name="Zeng S.J."/>
            <person name="Shen C.Y."/>
            <person name="Yeh C.M."/>
            <person name="Luo Y.B."/>
            <person name="Tsai W.C."/>
            <person name="Van de Peer Y."/>
            <person name="Liu Z.J."/>
        </authorList>
    </citation>
    <scope>NUCLEOTIDE SEQUENCE [LARGE SCALE GENOMIC DNA]</scope>
    <source>
        <tissue evidence="2">The whole plant</tissue>
    </source>
</reference>
<dbReference type="EMBL" id="KZ502732">
    <property type="protein sequence ID" value="PKU73631.1"/>
    <property type="molecule type" value="Genomic_DNA"/>
</dbReference>
<accession>A0A2I0WD95</accession>
<proteinExistence type="predicted"/>
<reference evidence="2 3" key="1">
    <citation type="journal article" date="2016" name="Sci. Rep.">
        <title>The Dendrobium catenatum Lindl. genome sequence provides insights into polysaccharide synthase, floral development and adaptive evolution.</title>
        <authorList>
            <person name="Zhang G.Q."/>
            <person name="Xu Q."/>
            <person name="Bian C."/>
            <person name="Tsai W.C."/>
            <person name="Yeh C.M."/>
            <person name="Liu K.W."/>
            <person name="Yoshida K."/>
            <person name="Zhang L.S."/>
            <person name="Chang S.B."/>
            <person name="Chen F."/>
            <person name="Shi Y."/>
            <person name="Su Y.Y."/>
            <person name="Zhang Y.Q."/>
            <person name="Chen L.J."/>
            <person name="Yin Y."/>
            <person name="Lin M."/>
            <person name="Huang H."/>
            <person name="Deng H."/>
            <person name="Wang Z.W."/>
            <person name="Zhu S.L."/>
            <person name="Zhao X."/>
            <person name="Deng C."/>
            <person name="Niu S.C."/>
            <person name="Huang J."/>
            <person name="Wang M."/>
            <person name="Liu G.H."/>
            <person name="Yang H.J."/>
            <person name="Xiao X.J."/>
            <person name="Hsiao Y.Y."/>
            <person name="Wu W.L."/>
            <person name="Chen Y.Y."/>
            <person name="Mitsuda N."/>
            <person name="Ohme-Takagi M."/>
            <person name="Luo Y.B."/>
            <person name="Van de Peer Y."/>
            <person name="Liu Z.J."/>
        </authorList>
    </citation>
    <scope>NUCLEOTIDE SEQUENCE [LARGE SCALE GENOMIC DNA]</scope>
    <source>
        <tissue evidence="2">The whole plant</tissue>
    </source>
</reference>
<dbReference type="AlphaFoldDB" id="A0A2I0WD95"/>
<evidence type="ECO:0000313" key="2">
    <source>
        <dbReference type="EMBL" id="PKU73631.1"/>
    </source>
</evidence>
<dbReference type="Proteomes" id="UP000233837">
    <property type="component" value="Unassembled WGS sequence"/>
</dbReference>